<gene>
    <name evidence="1" type="ORF">ATNIH1004_008850</name>
</gene>
<sequence length="152" mass="17014">MQNYFYEHLNYLPPEELKQYITGARHLRVARISGTLAPRPLLDFWREILGRPLSITFSTTELGGMGLSLNGDTDTGIDRSTGEPEPGVTVKLSEGNHGELLVKCLLIFSHYLGDPAATANMFDIERYYKTGGYVRRVGAEYVIDGRINTNCE</sequence>
<comment type="caution">
    <text evidence="1">The sequence shown here is derived from an EMBL/GenBank/DDBJ whole genome shotgun (WGS) entry which is preliminary data.</text>
</comment>
<name>A0A5M9MH54_9EURO</name>
<proteinExistence type="predicted"/>
<dbReference type="RefSeq" id="XP_033424005.1">
    <property type="nucleotide sequence ID" value="XM_033573453.1"/>
</dbReference>
<dbReference type="Proteomes" id="UP000324241">
    <property type="component" value="Unassembled WGS sequence"/>
</dbReference>
<accession>A0A5M9MH54</accession>
<dbReference type="AlphaFoldDB" id="A0A5M9MH54"/>
<dbReference type="InterPro" id="IPR042099">
    <property type="entry name" value="ANL_N_sf"/>
</dbReference>
<evidence type="ECO:0000313" key="2">
    <source>
        <dbReference type="Proteomes" id="UP000324241"/>
    </source>
</evidence>
<dbReference type="SUPFAM" id="SSF56801">
    <property type="entry name" value="Acetyl-CoA synthetase-like"/>
    <property type="match status" value="1"/>
</dbReference>
<dbReference type="VEuPathDB" id="FungiDB:EYZ11_008841"/>
<organism evidence="1 2">
    <name type="scientific">Aspergillus tanneri</name>
    <dbReference type="NCBI Taxonomy" id="1220188"/>
    <lineage>
        <taxon>Eukaryota</taxon>
        <taxon>Fungi</taxon>
        <taxon>Dikarya</taxon>
        <taxon>Ascomycota</taxon>
        <taxon>Pezizomycotina</taxon>
        <taxon>Eurotiomycetes</taxon>
        <taxon>Eurotiomycetidae</taxon>
        <taxon>Eurotiales</taxon>
        <taxon>Aspergillaceae</taxon>
        <taxon>Aspergillus</taxon>
        <taxon>Aspergillus subgen. Circumdati</taxon>
    </lineage>
</organism>
<dbReference type="Gene3D" id="3.40.50.12780">
    <property type="entry name" value="N-terminal domain of ligase-like"/>
    <property type="match status" value="1"/>
</dbReference>
<protein>
    <submittedName>
        <fullName evidence="1">Uncharacterized protein</fullName>
    </submittedName>
</protein>
<dbReference type="EMBL" id="QUQM01000006">
    <property type="protein sequence ID" value="KAA8644644.1"/>
    <property type="molecule type" value="Genomic_DNA"/>
</dbReference>
<evidence type="ECO:0000313" key="1">
    <source>
        <dbReference type="EMBL" id="KAA8644644.1"/>
    </source>
</evidence>
<dbReference type="OrthoDB" id="6614653at2759"/>
<dbReference type="GeneID" id="54331552"/>
<reference evidence="1 2" key="1">
    <citation type="submission" date="2019-08" db="EMBL/GenBank/DDBJ databases">
        <title>The genome sequence of a newly discovered highly antifungal drug resistant Aspergillus species, Aspergillus tanneri NIH 1004.</title>
        <authorList>
            <person name="Mounaud S."/>
            <person name="Singh I."/>
            <person name="Joardar V."/>
            <person name="Pakala S."/>
            <person name="Pakala S."/>
            <person name="Venepally P."/>
            <person name="Chung J.K."/>
            <person name="Losada L."/>
            <person name="Nierman W.C."/>
        </authorList>
    </citation>
    <scope>NUCLEOTIDE SEQUENCE [LARGE SCALE GENOMIC DNA]</scope>
    <source>
        <strain evidence="1 2">NIH1004</strain>
    </source>
</reference>